<dbReference type="PANTHER" id="PTHR13375:SF3">
    <property type="entry name" value="THO COMPLEX SUBUNIT 5 HOMOLOG"/>
    <property type="match status" value="1"/>
</dbReference>
<reference evidence="5 6" key="1">
    <citation type="submission" date="2022-11" db="EMBL/GenBank/DDBJ databases">
        <title>Mucor velutinosus strain NIH1002 WGS.</title>
        <authorList>
            <person name="Subramanian P."/>
            <person name="Mullikin J.C."/>
            <person name="Segre J.A."/>
            <person name="Zelazny A.M."/>
        </authorList>
    </citation>
    <scope>NUCLEOTIDE SEQUENCE [LARGE SCALE GENOMIC DNA]</scope>
    <source>
        <strain evidence="5 6">NIH1002</strain>
    </source>
</reference>
<organism evidence="5 6">
    <name type="scientific">Mucor velutinosus</name>
    <dbReference type="NCBI Taxonomy" id="708070"/>
    <lineage>
        <taxon>Eukaryota</taxon>
        <taxon>Fungi</taxon>
        <taxon>Fungi incertae sedis</taxon>
        <taxon>Mucoromycota</taxon>
        <taxon>Mucoromycotina</taxon>
        <taxon>Mucoromycetes</taxon>
        <taxon>Mucorales</taxon>
        <taxon>Mucorineae</taxon>
        <taxon>Mucoraceae</taxon>
        <taxon>Mucor</taxon>
    </lineage>
</organism>
<dbReference type="GO" id="GO:0000445">
    <property type="term" value="C:THO complex part of transcription export complex"/>
    <property type="evidence" value="ECO:0007669"/>
    <property type="project" value="TreeGrafter"/>
</dbReference>
<evidence type="ECO:0000313" key="5">
    <source>
        <dbReference type="EMBL" id="KAK4516551.1"/>
    </source>
</evidence>
<evidence type="ECO:0000313" key="6">
    <source>
        <dbReference type="Proteomes" id="UP001304243"/>
    </source>
</evidence>
<dbReference type="RefSeq" id="XP_064683217.1">
    <property type="nucleotide sequence ID" value="XM_064830715.1"/>
</dbReference>
<comment type="similarity">
    <text evidence="2">Belongs to the THOC5 family.</text>
</comment>
<comment type="caution">
    <text evidence="5">The sequence shown here is derived from an EMBL/GenBank/DDBJ whole genome shotgun (WGS) entry which is preliminary data.</text>
</comment>
<keyword evidence="6" id="KW-1185">Reference proteome</keyword>
<name>A0AAN7DK92_9FUNG</name>
<sequence>MVMLDSKITLLQEISDAAKKLENILVTQFDKKLEGTLEADSQATIDYDKIGINFAKLKDRQVGSFTATLESKQATAEAKDYMNEKQVDLHDVMYEKRHILEEIVQCRKFRSVYQDVELIPLDEFMAKAGPEYLENSDNPHQLFINRLKYELVVRAALKEQQEELQLKRTQLIKENRKAQKKVDQYDKLLDDFVQSAVPLEEALEAERKAHNAPTDEMIADQPKETDEAITNTVEIMDTSL</sequence>
<dbReference type="Pfam" id="PF09766">
    <property type="entry name" value="FmiP_Thoc5"/>
    <property type="match status" value="1"/>
</dbReference>
<evidence type="ECO:0000256" key="2">
    <source>
        <dbReference type="ARBA" id="ARBA00008044"/>
    </source>
</evidence>
<dbReference type="Proteomes" id="UP001304243">
    <property type="component" value="Unassembled WGS sequence"/>
</dbReference>
<dbReference type="AlphaFoldDB" id="A0AAN7DK92"/>
<comment type="subcellular location">
    <subcellularLocation>
        <location evidence="1">Nucleus</location>
    </subcellularLocation>
</comment>
<evidence type="ECO:0000256" key="3">
    <source>
        <dbReference type="ARBA" id="ARBA00023242"/>
    </source>
</evidence>
<keyword evidence="4" id="KW-0175">Coiled coil</keyword>
<feature type="coiled-coil region" evidence="4">
    <location>
        <begin position="154"/>
        <end position="188"/>
    </location>
</feature>
<dbReference type="EMBL" id="JASEJX010000014">
    <property type="protein sequence ID" value="KAK4516551.1"/>
    <property type="molecule type" value="Genomic_DNA"/>
</dbReference>
<keyword evidence="3" id="KW-0539">Nucleus</keyword>
<evidence type="ECO:0000256" key="1">
    <source>
        <dbReference type="ARBA" id="ARBA00004123"/>
    </source>
</evidence>
<protein>
    <submittedName>
        <fullName evidence="5">Uncharacterized protein</fullName>
    </submittedName>
</protein>
<dbReference type="GO" id="GO:0003729">
    <property type="term" value="F:mRNA binding"/>
    <property type="evidence" value="ECO:0007669"/>
    <property type="project" value="TreeGrafter"/>
</dbReference>
<dbReference type="PANTHER" id="PTHR13375">
    <property type="entry name" value="FMS INTERACTING PROTEIN"/>
    <property type="match status" value="1"/>
</dbReference>
<proteinExistence type="inferred from homology"/>
<dbReference type="GO" id="GO:0006406">
    <property type="term" value="P:mRNA export from nucleus"/>
    <property type="evidence" value="ECO:0007669"/>
    <property type="project" value="TreeGrafter"/>
</dbReference>
<gene>
    <name evidence="5" type="ORF">ATC70_011525</name>
</gene>
<evidence type="ECO:0000256" key="4">
    <source>
        <dbReference type="SAM" id="Coils"/>
    </source>
</evidence>
<dbReference type="GeneID" id="89955211"/>
<accession>A0AAN7DK92</accession>
<dbReference type="InterPro" id="IPR019163">
    <property type="entry name" value="THO_Thoc5"/>
</dbReference>